<dbReference type="InterPro" id="IPR008966">
    <property type="entry name" value="Adhesion_dom_sf"/>
</dbReference>
<dbReference type="InterPro" id="IPR000259">
    <property type="entry name" value="Adhesion_dom_fimbrial"/>
</dbReference>
<dbReference type="EMBL" id="AP024590">
    <property type="protein sequence ID" value="BCU56639.1"/>
    <property type="molecule type" value="Genomic_DNA"/>
</dbReference>
<reference evidence="3" key="1">
    <citation type="submission" date="2021-04" db="EMBL/GenBank/DDBJ databases">
        <title>Difference and commonality of drug resistance evolution in various bacteria. and drug sensitivity profiles.</title>
        <authorList>
            <person name="Maeda T."/>
            <person name="Shibai A."/>
            <person name="Kawada K."/>
            <person name="Kotani H."/>
            <person name="Tarusawa Y."/>
            <person name="Tanabe K."/>
            <person name="Furusawa C."/>
        </authorList>
    </citation>
    <scope>NUCLEOTIDE SEQUENCE</scope>
    <source>
        <strain evidence="3">JCM 8580</strain>
    </source>
</reference>
<dbReference type="InterPro" id="IPR050263">
    <property type="entry name" value="Bact_Fimbrial_Adh_Pro"/>
</dbReference>
<feature type="chain" id="PRO_5041711015" evidence="1">
    <location>
        <begin position="22"/>
        <end position="172"/>
    </location>
</feature>
<keyword evidence="1" id="KW-0732">Signal</keyword>
<dbReference type="Pfam" id="PF00419">
    <property type="entry name" value="Fimbrial"/>
    <property type="match status" value="1"/>
</dbReference>
<proteinExistence type="predicted"/>
<feature type="signal peptide" evidence="1">
    <location>
        <begin position="1"/>
        <end position="21"/>
    </location>
</feature>
<dbReference type="Gene3D" id="2.60.40.1090">
    <property type="entry name" value="Fimbrial-type adhesion domain"/>
    <property type="match status" value="1"/>
</dbReference>
<evidence type="ECO:0000313" key="3">
    <source>
        <dbReference type="EMBL" id="BCU56639.1"/>
    </source>
</evidence>
<gene>
    <name evidence="3" type="primary">fimF</name>
    <name evidence="3" type="ORF">ENKO_32330</name>
</gene>
<dbReference type="GO" id="GO:0009289">
    <property type="term" value="C:pilus"/>
    <property type="evidence" value="ECO:0007669"/>
    <property type="project" value="InterPro"/>
</dbReference>
<dbReference type="InterPro" id="IPR036937">
    <property type="entry name" value="Adhesion_dom_fimbrial_sf"/>
</dbReference>
<name>A0AA86MDW5_9ENTR</name>
<dbReference type="GO" id="GO:0043709">
    <property type="term" value="P:cell adhesion involved in single-species biofilm formation"/>
    <property type="evidence" value="ECO:0007669"/>
    <property type="project" value="TreeGrafter"/>
</dbReference>
<dbReference type="NCBIfam" id="NF007402">
    <property type="entry name" value="PRK09934.1"/>
    <property type="match status" value="1"/>
</dbReference>
<dbReference type="Proteomes" id="UP000682928">
    <property type="component" value="Chromosome"/>
</dbReference>
<dbReference type="RefSeq" id="WP_140419608.1">
    <property type="nucleotide sequence ID" value="NZ_AP024590.1"/>
</dbReference>
<dbReference type="SUPFAM" id="SSF49401">
    <property type="entry name" value="Bacterial adhesins"/>
    <property type="match status" value="1"/>
</dbReference>
<dbReference type="PANTHER" id="PTHR33420">
    <property type="entry name" value="FIMBRIAL SUBUNIT ELFA-RELATED"/>
    <property type="match status" value="1"/>
</dbReference>
<feature type="domain" description="Fimbrial-type adhesion" evidence="2">
    <location>
        <begin position="30"/>
        <end position="171"/>
    </location>
</feature>
<sequence>MHTKFRLIFWLMMAVVSQTNADTSLGEINIELHGTIVAYSCAAQAGDSNKSVKMGIWATKQLPAAGSTTPSVPFTLALTGCPPGAASITFSGRSVAGSGLLALRDSAMAHAVAIEIMDSDRTRLPLEQASRYVDVDSNGNATLTFYAHYIALTDQVQPGAADAEATFTINYY</sequence>
<organism evidence="3 4">
    <name type="scientific">Enterobacter kobei</name>
    <dbReference type="NCBI Taxonomy" id="208224"/>
    <lineage>
        <taxon>Bacteria</taxon>
        <taxon>Pseudomonadati</taxon>
        <taxon>Pseudomonadota</taxon>
        <taxon>Gammaproteobacteria</taxon>
        <taxon>Enterobacterales</taxon>
        <taxon>Enterobacteriaceae</taxon>
        <taxon>Enterobacter</taxon>
        <taxon>Enterobacter cloacae complex</taxon>
    </lineage>
</organism>
<dbReference type="AlphaFoldDB" id="A0AA86MDW5"/>
<accession>A0AA86MDW5</accession>
<protein>
    <submittedName>
        <fullName evidence="3">Adhesin</fullName>
    </submittedName>
</protein>
<evidence type="ECO:0000259" key="2">
    <source>
        <dbReference type="Pfam" id="PF00419"/>
    </source>
</evidence>
<evidence type="ECO:0000313" key="4">
    <source>
        <dbReference type="Proteomes" id="UP000682928"/>
    </source>
</evidence>
<evidence type="ECO:0000256" key="1">
    <source>
        <dbReference type="SAM" id="SignalP"/>
    </source>
</evidence>
<dbReference type="PANTHER" id="PTHR33420:SF4">
    <property type="entry name" value="FIMBRIAL-LIKE PROTEIN FIMF"/>
    <property type="match status" value="1"/>
</dbReference>